<sequence>MHIRWEMTGLRIHFVCVRVVCRVCGCPLPRLAQQSKQPDKTEDRKISSRKILKFRPEHLTQPCTPPPGLRRRPLTPLPSRVGIGQILCASRSFCTLSAQPYRYYLMRDG</sequence>
<feature type="chain" id="PRO_5014746822" evidence="1">
    <location>
        <begin position="22"/>
        <end position="109"/>
    </location>
</feature>
<organism evidence="2">
    <name type="scientific">Anopheles triannulatus</name>
    <dbReference type="NCBI Taxonomy" id="58253"/>
    <lineage>
        <taxon>Eukaryota</taxon>
        <taxon>Metazoa</taxon>
        <taxon>Ecdysozoa</taxon>
        <taxon>Arthropoda</taxon>
        <taxon>Hexapoda</taxon>
        <taxon>Insecta</taxon>
        <taxon>Pterygota</taxon>
        <taxon>Neoptera</taxon>
        <taxon>Endopterygota</taxon>
        <taxon>Diptera</taxon>
        <taxon>Nematocera</taxon>
        <taxon>Culicoidea</taxon>
        <taxon>Culicidae</taxon>
        <taxon>Anophelinae</taxon>
        <taxon>Anopheles</taxon>
    </lineage>
</organism>
<name>A0A2M4B431_9DIPT</name>
<accession>A0A2M4B431</accession>
<protein>
    <submittedName>
        <fullName evidence="2">Putative secreted protein</fullName>
    </submittedName>
</protein>
<dbReference type="EMBL" id="GGFK01014472">
    <property type="protein sequence ID" value="MBW47793.1"/>
    <property type="molecule type" value="Transcribed_RNA"/>
</dbReference>
<reference evidence="2" key="1">
    <citation type="submission" date="2018-01" db="EMBL/GenBank/DDBJ databases">
        <title>An insight into the sialome of Amazonian anophelines.</title>
        <authorList>
            <person name="Ribeiro J.M."/>
            <person name="Scarpassa V."/>
            <person name="Calvo E."/>
        </authorList>
    </citation>
    <scope>NUCLEOTIDE SEQUENCE</scope>
    <source>
        <tissue evidence="2">Salivary glands</tissue>
    </source>
</reference>
<evidence type="ECO:0000313" key="2">
    <source>
        <dbReference type="EMBL" id="MBW47793.1"/>
    </source>
</evidence>
<evidence type="ECO:0000256" key="1">
    <source>
        <dbReference type="SAM" id="SignalP"/>
    </source>
</evidence>
<feature type="signal peptide" evidence="1">
    <location>
        <begin position="1"/>
        <end position="21"/>
    </location>
</feature>
<keyword evidence="1" id="KW-0732">Signal</keyword>
<proteinExistence type="predicted"/>
<dbReference type="AlphaFoldDB" id="A0A2M4B431"/>